<evidence type="ECO:0000313" key="2">
    <source>
        <dbReference type="Proteomes" id="UP001239111"/>
    </source>
</evidence>
<dbReference type="Proteomes" id="UP001239111">
    <property type="component" value="Chromosome 3"/>
</dbReference>
<accession>A0ACC2NFG7</accession>
<dbReference type="EMBL" id="CM056743">
    <property type="protein sequence ID" value="KAJ8669908.1"/>
    <property type="molecule type" value="Genomic_DNA"/>
</dbReference>
<evidence type="ECO:0000313" key="1">
    <source>
        <dbReference type="EMBL" id="KAJ8669908.1"/>
    </source>
</evidence>
<proteinExistence type="predicted"/>
<comment type="caution">
    <text evidence="1">The sequence shown here is derived from an EMBL/GenBank/DDBJ whole genome shotgun (WGS) entry which is preliminary data.</text>
</comment>
<gene>
    <name evidence="1" type="ORF">QAD02_001167</name>
</gene>
<sequence length="372" mass="42101">MPRRKYHRRTRARFASAHPRRWEPPMASNMPTYPRMFRTKKYTNAEGEPFEDKDLDVGDLPSIVRADVAHIGTRVDAQDRRIQTLQEARLQGAVGPAAGAFVNPASAPHAEPVGEGPAPMDVKVPTPPPTPETQEAGQGPNIIREIAAMDRVRHHENVVTILAICFDTNFFYILMNLMGGSSLADMLFKRTLDDYGEPFTLSWSLDVTQQMWDGLTFLHERTIVHGDIKPENILIDDSTGEVKICDFGLAAVEGLPEAIAPPDARYTDRGTPRYMSPETLIDGHPPTQAAGVWAASCVTVEIFTRRRAWLPSRRVSTFDMVAYLRDDPKPNYSPMPEQTHRHLDRGFRRNPQKRCHAKYLQEYFNRLEVKTE</sequence>
<protein>
    <submittedName>
        <fullName evidence="1">Uncharacterized protein</fullName>
    </submittedName>
</protein>
<organism evidence="1 2">
    <name type="scientific">Eretmocerus hayati</name>
    <dbReference type="NCBI Taxonomy" id="131215"/>
    <lineage>
        <taxon>Eukaryota</taxon>
        <taxon>Metazoa</taxon>
        <taxon>Ecdysozoa</taxon>
        <taxon>Arthropoda</taxon>
        <taxon>Hexapoda</taxon>
        <taxon>Insecta</taxon>
        <taxon>Pterygota</taxon>
        <taxon>Neoptera</taxon>
        <taxon>Endopterygota</taxon>
        <taxon>Hymenoptera</taxon>
        <taxon>Apocrita</taxon>
        <taxon>Proctotrupomorpha</taxon>
        <taxon>Chalcidoidea</taxon>
        <taxon>Aphelinidae</taxon>
        <taxon>Aphelininae</taxon>
        <taxon>Eretmocerus</taxon>
    </lineage>
</organism>
<keyword evidence="2" id="KW-1185">Reference proteome</keyword>
<name>A0ACC2NFG7_9HYME</name>
<reference evidence="1" key="1">
    <citation type="submission" date="2023-04" db="EMBL/GenBank/DDBJ databases">
        <title>A chromosome-level genome assembly of the parasitoid wasp Eretmocerus hayati.</title>
        <authorList>
            <person name="Zhong Y."/>
            <person name="Liu S."/>
            <person name="Liu Y."/>
        </authorList>
    </citation>
    <scope>NUCLEOTIDE SEQUENCE</scope>
    <source>
        <strain evidence="1">ZJU_SS_LIU_2023</strain>
    </source>
</reference>